<dbReference type="GO" id="GO:0046295">
    <property type="term" value="P:glycolate biosynthetic process"/>
    <property type="evidence" value="ECO:0007669"/>
    <property type="project" value="TreeGrafter"/>
</dbReference>
<dbReference type="InterPro" id="IPR002818">
    <property type="entry name" value="DJ-1/PfpI"/>
</dbReference>
<dbReference type="Gene3D" id="3.40.50.880">
    <property type="match status" value="1"/>
</dbReference>
<feature type="domain" description="DJ-1/PfpI" evidence="4">
    <location>
        <begin position="59"/>
        <end position="223"/>
    </location>
</feature>
<dbReference type="GO" id="GO:1903189">
    <property type="term" value="P:glyoxal metabolic process"/>
    <property type="evidence" value="ECO:0007669"/>
    <property type="project" value="TreeGrafter"/>
</dbReference>
<reference evidence="5" key="2">
    <citation type="journal article" date="2014" name="BMC Genomics">
        <title>A genomic perspective to assessing quality of mass-reared SIT flies used in Mediterranean fruit fly (Ceratitis capitata) eradication in California.</title>
        <authorList>
            <person name="Calla B."/>
            <person name="Hall B."/>
            <person name="Hou S."/>
            <person name="Geib S.M."/>
        </authorList>
    </citation>
    <scope>NUCLEOTIDE SEQUENCE</scope>
</reference>
<feature type="non-terminal residue" evidence="5">
    <location>
        <position position="1"/>
    </location>
</feature>
<evidence type="ECO:0000256" key="1">
    <source>
        <dbReference type="ARBA" id="ARBA00004496"/>
    </source>
</evidence>
<dbReference type="FunFam" id="3.40.50.880:FF:000022">
    <property type="entry name" value="protein deglycase DJ-1"/>
    <property type="match status" value="1"/>
</dbReference>
<dbReference type="CDD" id="cd03135">
    <property type="entry name" value="GATase1_DJ-1"/>
    <property type="match status" value="1"/>
</dbReference>
<dbReference type="PANTHER" id="PTHR48094:SF12">
    <property type="entry name" value="PARKINSON DISEASE PROTEIN 7 HOMOLOG"/>
    <property type="match status" value="1"/>
</dbReference>
<dbReference type="InterPro" id="IPR029062">
    <property type="entry name" value="Class_I_gatase-like"/>
</dbReference>
<gene>
    <name evidence="5" type="primary">PARK7</name>
</gene>
<dbReference type="GO" id="GO:0006979">
    <property type="term" value="P:response to oxidative stress"/>
    <property type="evidence" value="ECO:0007669"/>
    <property type="project" value="UniProtKB-ARBA"/>
</dbReference>
<dbReference type="PANTHER" id="PTHR48094">
    <property type="entry name" value="PROTEIN/NUCLEIC ACID DEGLYCASE DJ-1-RELATED"/>
    <property type="match status" value="1"/>
</dbReference>
<reference evidence="5" key="1">
    <citation type="submission" date="2013-07" db="EMBL/GenBank/DDBJ databases">
        <authorList>
            <person name="Geib S."/>
        </authorList>
    </citation>
    <scope>NUCLEOTIDE SEQUENCE</scope>
</reference>
<dbReference type="GO" id="GO:0005739">
    <property type="term" value="C:mitochondrion"/>
    <property type="evidence" value="ECO:0007669"/>
    <property type="project" value="TreeGrafter"/>
</dbReference>
<name>W8CEF4_CERCA</name>
<evidence type="ECO:0000256" key="3">
    <source>
        <dbReference type="ARBA" id="ARBA00023097"/>
    </source>
</evidence>
<dbReference type="OrthoDB" id="543156at2759"/>
<keyword evidence="3" id="KW-0558">Oxidation</keyword>
<sequence length="241" mass="25193">NNSQMFVGLGRSLLNKKIGSVFLLTSGVKKIFLNPNNYVKFLTKIERNLEYSTSCNMSKTALVILAPGGEEMEFVIAADVLRRAGVKVTVAGLLGGDAVKCSRDVCIVPDTSLDIAKGSIYDAIVLPGGLGGAKAMSENAELGALLKEQEAAGRIVAAICAAPTALVAHGIGTGKSLTSYPSVKKQLEDAYQYVDDQKVVQDGNLITSRGPGTAFDFGLKLAEVLAGADKAKEVAKGMLLA</sequence>
<evidence type="ECO:0000259" key="4">
    <source>
        <dbReference type="Pfam" id="PF01965"/>
    </source>
</evidence>
<accession>W8CEF4</accession>
<dbReference type="SUPFAM" id="SSF52317">
    <property type="entry name" value="Class I glutamine amidotransferase-like"/>
    <property type="match status" value="1"/>
</dbReference>
<keyword evidence="2" id="KW-0963">Cytoplasm</keyword>
<dbReference type="Pfam" id="PF01965">
    <property type="entry name" value="DJ-1_PfpI"/>
    <property type="match status" value="1"/>
</dbReference>
<dbReference type="InterPro" id="IPR006287">
    <property type="entry name" value="DJ-1"/>
</dbReference>
<dbReference type="AlphaFoldDB" id="W8CEF4"/>
<evidence type="ECO:0000313" key="5">
    <source>
        <dbReference type="EMBL" id="JAC06265.1"/>
    </source>
</evidence>
<proteinExistence type="evidence at transcript level"/>
<evidence type="ECO:0000256" key="2">
    <source>
        <dbReference type="ARBA" id="ARBA00022490"/>
    </source>
</evidence>
<dbReference type="GO" id="GO:0051896">
    <property type="term" value="P:regulation of phosphatidylinositol 3-kinase/protein kinase B signal transduction"/>
    <property type="evidence" value="ECO:0007669"/>
    <property type="project" value="UniProtKB-ARBA"/>
</dbReference>
<comment type="subcellular location">
    <subcellularLocation>
        <location evidence="1">Cytoplasm</location>
    </subcellularLocation>
</comment>
<dbReference type="GO" id="GO:0005634">
    <property type="term" value="C:nucleus"/>
    <property type="evidence" value="ECO:0007669"/>
    <property type="project" value="TreeGrafter"/>
</dbReference>
<organism evidence="5">
    <name type="scientific">Ceratitis capitata</name>
    <name type="common">Mediterranean fruit fly</name>
    <name type="synonym">Tephritis capitata</name>
    <dbReference type="NCBI Taxonomy" id="7213"/>
    <lineage>
        <taxon>Eukaryota</taxon>
        <taxon>Metazoa</taxon>
        <taxon>Ecdysozoa</taxon>
        <taxon>Arthropoda</taxon>
        <taxon>Hexapoda</taxon>
        <taxon>Insecta</taxon>
        <taxon>Pterygota</taxon>
        <taxon>Neoptera</taxon>
        <taxon>Endopterygota</taxon>
        <taxon>Diptera</taxon>
        <taxon>Brachycera</taxon>
        <taxon>Muscomorpha</taxon>
        <taxon>Tephritoidea</taxon>
        <taxon>Tephritidae</taxon>
        <taxon>Ceratitis</taxon>
        <taxon>Ceratitis</taxon>
    </lineage>
</organism>
<dbReference type="EMBL" id="GAMC01000291">
    <property type="protein sequence ID" value="JAC06265.1"/>
    <property type="molecule type" value="mRNA"/>
</dbReference>
<dbReference type="InterPro" id="IPR050325">
    <property type="entry name" value="Prot/Nucl_acid_deglycase"/>
</dbReference>
<protein>
    <submittedName>
        <fullName evidence="5">Protein DJ-1</fullName>
    </submittedName>
</protein>
<dbReference type="NCBIfam" id="TIGR01383">
    <property type="entry name" value="not_thiJ"/>
    <property type="match status" value="1"/>
</dbReference>